<dbReference type="OrthoDB" id="6612291at2759"/>
<dbReference type="Pfam" id="PF00083">
    <property type="entry name" value="Sugar_tr"/>
    <property type="match status" value="1"/>
</dbReference>
<gene>
    <name evidence="8" type="ORF">IFM89_034833</name>
</gene>
<evidence type="ECO:0000256" key="5">
    <source>
        <dbReference type="ARBA" id="ARBA00022989"/>
    </source>
</evidence>
<evidence type="ECO:0000256" key="7">
    <source>
        <dbReference type="SAM" id="Phobius"/>
    </source>
</evidence>
<comment type="similarity">
    <text evidence="2">Belongs to the major facilitator superfamily. Sugar transporter (TC 2.A.1.1) family.</text>
</comment>
<evidence type="ECO:0000256" key="1">
    <source>
        <dbReference type="ARBA" id="ARBA00004370"/>
    </source>
</evidence>
<evidence type="ECO:0000256" key="6">
    <source>
        <dbReference type="ARBA" id="ARBA00023136"/>
    </source>
</evidence>
<evidence type="ECO:0000256" key="4">
    <source>
        <dbReference type="ARBA" id="ARBA00022692"/>
    </source>
</evidence>
<feature type="non-terminal residue" evidence="8">
    <location>
        <position position="286"/>
    </location>
</feature>
<dbReference type="InterPro" id="IPR005828">
    <property type="entry name" value="MFS_sugar_transport-like"/>
</dbReference>
<evidence type="ECO:0000256" key="3">
    <source>
        <dbReference type="ARBA" id="ARBA00022597"/>
    </source>
</evidence>
<keyword evidence="5 7" id="KW-1133">Transmembrane helix</keyword>
<dbReference type="GO" id="GO:0022857">
    <property type="term" value="F:transmembrane transporter activity"/>
    <property type="evidence" value="ECO:0007669"/>
    <property type="project" value="InterPro"/>
</dbReference>
<comment type="caution">
    <text evidence="8">The sequence shown here is derived from an EMBL/GenBank/DDBJ whole genome shotgun (WGS) entry which is preliminary data.</text>
</comment>
<keyword evidence="3" id="KW-0813">Transport</keyword>
<keyword evidence="3" id="KW-0762">Sugar transport</keyword>
<feature type="transmembrane region" description="Helical" evidence="7">
    <location>
        <begin position="255"/>
        <end position="273"/>
    </location>
</feature>
<dbReference type="Gene3D" id="1.20.1250.20">
    <property type="entry name" value="MFS general substrate transporter like domains"/>
    <property type="match status" value="1"/>
</dbReference>
<dbReference type="PANTHER" id="PTHR48021:SF1">
    <property type="entry name" value="GH07001P-RELATED"/>
    <property type="match status" value="1"/>
</dbReference>
<name>A0A835LHE5_9MAGN</name>
<keyword evidence="4 7" id="KW-0812">Transmembrane</keyword>
<evidence type="ECO:0000313" key="8">
    <source>
        <dbReference type="EMBL" id="KAF9594850.1"/>
    </source>
</evidence>
<comment type="subcellular location">
    <subcellularLocation>
        <location evidence="1">Membrane</location>
    </subcellularLocation>
</comment>
<dbReference type="GO" id="GO:0016020">
    <property type="term" value="C:membrane"/>
    <property type="evidence" value="ECO:0007669"/>
    <property type="project" value="UniProtKB-SubCell"/>
</dbReference>
<dbReference type="AlphaFoldDB" id="A0A835LHE5"/>
<dbReference type="InterPro" id="IPR036259">
    <property type="entry name" value="MFS_trans_sf"/>
</dbReference>
<evidence type="ECO:0000313" key="9">
    <source>
        <dbReference type="Proteomes" id="UP000631114"/>
    </source>
</evidence>
<organism evidence="8 9">
    <name type="scientific">Coptis chinensis</name>
    <dbReference type="NCBI Taxonomy" id="261450"/>
    <lineage>
        <taxon>Eukaryota</taxon>
        <taxon>Viridiplantae</taxon>
        <taxon>Streptophyta</taxon>
        <taxon>Embryophyta</taxon>
        <taxon>Tracheophyta</taxon>
        <taxon>Spermatophyta</taxon>
        <taxon>Magnoliopsida</taxon>
        <taxon>Ranunculales</taxon>
        <taxon>Ranunculaceae</taxon>
        <taxon>Coptidoideae</taxon>
        <taxon>Coptis</taxon>
    </lineage>
</organism>
<keyword evidence="9" id="KW-1185">Reference proteome</keyword>
<reference evidence="8 9" key="1">
    <citation type="submission" date="2020-10" db="EMBL/GenBank/DDBJ databases">
        <title>The Coptis chinensis genome and diversification of protoberbering-type alkaloids.</title>
        <authorList>
            <person name="Wang B."/>
            <person name="Shu S."/>
            <person name="Song C."/>
            <person name="Liu Y."/>
        </authorList>
    </citation>
    <scope>NUCLEOTIDE SEQUENCE [LARGE SCALE GENOMIC DNA]</scope>
    <source>
        <strain evidence="8">HL-2020</strain>
        <tissue evidence="8">Leaf</tissue>
    </source>
</reference>
<sequence length="286" mass="32816">MLVQLWIIRHEEDKVTEDTAGDYFDELLSMSIFQASSLDQSRYILQDDVYKLVQECTPGGYARLEDGNLNGISKKTLHTSVLFESTLNPLIFKSFHKVKGLHSLLLLHDARKYIKQVPYDLFLSCVYVYWIEETFCVLPVLVTIVDDFQREGSCGYDTKKTVLRELLVKFLPDDVHTRSNGRVREVYSITKKKNCNPFFRSQAKKILVSTNGIGLLVLQKLSGINGILFYSSPCYWGYYLLGGQSWSSATSHRTFTIYTVVSAFTVVFVALWVPETKGRTLEEIQW</sequence>
<keyword evidence="6 7" id="KW-0472">Membrane</keyword>
<accession>A0A835LHE5</accession>
<dbReference type="PANTHER" id="PTHR48021">
    <property type="match status" value="1"/>
</dbReference>
<proteinExistence type="inferred from homology"/>
<dbReference type="InterPro" id="IPR050549">
    <property type="entry name" value="MFS_Trehalose_Transporter"/>
</dbReference>
<protein>
    <submittedName>
        <fullName evidence="8">Uncharacterized protein</fullName>
    </submittedName>
</protein>
<dbReference type="Proteomes" id="UP000631114">
    <property type="component" value="Unassembled WGS sequence"/>
</dbReference>
<evidence type="ECO:0000256" key="2">
    <source>
        <dbReference type="ARBA" id="ARBA00010992"/>
    </source>
</evidence>
<dbReference type="EMBL" id="JADFTS010000008">
    <property type="protein sequence ID" value="KAF9594850.1"/>
    <property type="molecule type" value="Genomic_DNA"/>
</dbReference>